<gene>
    <name evidence="1" type="ORF">LPMP_340150</name>
</gene>
<dbReference type="Proteomes" id="UP000063063">
    <property type="component" value="Chromosome 34"/>
</dbReference>
<dbReference type="EMBL" id="CP009403">
    <property type="protein sequence ID" value="AIO01643.1"/>
    <property type="molecule type" value="Genomic_DNA"/>
</dbReference>
<dbReference type="OrthoDB" id="262497at2759"/>
<dbReference type="eggNOG" id="ENOG502SKQ9">
    <property type="taxonomic scope" value="Eukaryota"/>
</dbReference>
<organism evidence="1 2">
    <name type="scientific">Leishmania panamensis</name>
    <dbReference type="NCBI Taxonomy" id="5679"/>
    <lineage>
        <taxon>Eukaryota</taxon>
        <taxon>Discoba</taxon>
        <taxon>Euglenozoa</taxon>
        <taxon>Kinetoplastea</taxon>
        <taxon>Metakinetoplastina</taxon>
        <taxon>Trypanosomatida</taxon>
        <taxon>Trypanosomatidae</taxon>
        <taxon>Leishmaniinae</taxon>
        <taxon>Leishmania</taxon>
        <taxon>Leishmania guyanensis species complex</taxon>
    </lineage>
</organism>
<evidence type="ECO:0000313" key="1">
    <source>
        <dbReference type="EMBL" id="AIO01643.1"/>
    </source>
</evidence>
<dbReference type="RefSeq" id="XP_010702443.1">
    <property type="nucleotide sequence ID" value="XM_010704141.1"/>
</dbReference>
<reference evidence="1 2" key="1">
    <citation type="journal article" date="2015" name="Sci. Rep.">
        <title>The genome of Leishmania panamensis: insights into genomics of the L. (Viannia) subgenus.</title>
        <authorList>
            <person name="Llanes A."/>
            <person name="Restrepo C.M."/>
            <person name="Vecchio G.D."/>
            <person name="Anguizola F.J."/>
            <person name="Lleonart R."/>
        </authorList>
    </citation>
    <scope>NUCLEOTIDE SEQUENCE [LARGE SCALE GENOMIC DNA]</scope>
    <source>
        <strain evidence="1 2">MHOM/PA/94/PSC-1</strain>
    </source>
</reference>
<dbReference type="GeneID" id="22578519"/>
<dbReference type="VEuPathDB" id="TriTrypDB:LPAL13_340006700"/>
<dbReference type="KEGG" id="lpan:LPMP_340150"/>
<proteinExistence type="predicted"/>
<keyword evidence="2" id="KW-1185">Reference proteome</keyword>
<dbReference type="AlphaFoldDB" id="A0A088RZW2"/>
<evidence type="ECO:0000313" key="2">
    <source>
        <dbReference type="Proteomes" id="UP000063063"/>
    </source>
</evidence>
<sequence length="339" mass="38969">MTGLDYAAKHGELERLVKRYCEHKKQQARSLHQQLREEVSTNVELRKYIAFLEGKLQAESKNAKQLGRLLDVRKNDIEDTLIDHKRHLDALTAGMESRLRMSERCERVCAELATSLEGRENQHCADVNAFHTSKALLEAGLAASNKTVPTELQYSHDVEDSVTKLRNGVPVRNKFVLVQECDMNLKTSYTKHDTFLERDECAARTNLLDAERDERQSLLSSFFRASATYLNHLLAEQQERDTRLYRAEDLLRLQQMDLTNRMNKEMDLQQDRCVHAEMQQRVLALQCKSVLRIVGDALESLPGLDVEAVMLELESRVQGVLQLPNSHVSNECRTHKSER</sequence>
<accession>A0A088RZW2</accession>
<protein>
    <submittedName>
        <fullName evidence="1">Uncharacterized protein</fullName>
    </submittedName>
</protein>
<name>A0A088RZW2_LEIPA</name>
<dbReference type="VEuPathDB" id="TriTrypDB:LPMP_340150"/>